<accession>A0ABQ0XIZ9</accession>
<reference evidence="1 2" key="1">
    <citation type="submission" date="2019-07" db="EMBL/GenBank/DDBJ databases">
        <title>Whole genome shotgun sequence of Staphylococcus kloosii NBRC 109624.</title>
        <authorList>
            <person name="Hosoyama A."/>
            <person name="Uohara A."/>
            <person name="Ohji S."/>
            <person name="Ichikawa N."/>
        </authorList>
    </citation>
    <scope>NUCLEOTIDE SEQUENCE [LARGE SCALE GENOMIC DNA]</scope>
    <source>
        <strain evidence="1 2">NBRC 109624</strain>
    </source>
</reference>
<dbReference type="EMBL" id="BKAQ01000004">
    <property type="protein sequence ID" value="GEP81427.1"/>
    <property type="molecule type" value="Genomic_DNA"/>
</dbReference>
<evidence type="ECO:0000313" key="1">
    <source>
        <dbReference type="EMBL" id="GEP81427.1"/>
    </source>
</evidence>
<organism evidence="1 2">
    <name type="scientific">Staphylococcus kloosii</name>
    <dbReference type="NCBI Taxonomy" id="29384"/>
    <lineage>
        <taxon>Bacteria</taxon>
        <taxon>Bacillati</taxon>
        <taxon>Bacillota</taxon>
        <taxon>Bacilli</taxon>
        <taxon>Bacillales</taxon>
        <taxon>Staphylococcaceae</taxon>
        <taxon>Staphylococcus</taxon>
    </lineage>
</organism>
<dbReference type="GeneID" id="69905817"/>
<gene>
    <name evidence="1" type="ORF">SKL01_06050</name>
</gene>
<dbReference type="Proteomes" id="UP000321040">
    <property type="component" value="Unassembled WGS sequence"/>
</dbReference>
<sequence>MKKKGRRPSYEYVVYKGDDVVCAGTRQEILEKMQIANNTFDRMASNLTKREVGNDSQRLVVEKVSIAEIEAELGITS</sequence>
<evidence type="ECO:0000313" key="2">
    <source>
        <dbReference type="Proteomes" id="UP000321040"/>
    </source>
</evidence>
<dbReference type="RefSeq" id="WP_103295836.1">
    <property type="nucleotide sequence ID" value="NZ_BKAQ01000004.1"/>
</dbReference>
<protein>
    <submittedName>
        <fullName evidence="1">Uncharacterized protein</fullName>
    </submittedName>
</protein>
<proteinExistence type="predicted"/>
<name>A0ABQ0XIZ9_9STAP</name>
<keyword evidence="2" id="KW-1185">Reference proteome</keyword>
<comment type="caution">
    <text evidence="1">The sequence shown here is derived from an EMBL/GenBank/DDBJ whole genome shotgun (WGS) entry which is preliminary data.</text>
</comment>